<dbReference type="PANTHER" id="PTHR37471:SF1">
    <property type="entry name" value="AB HYDROLASE-1 DOMAIN-CONTAINING PROTEIN"/>
    <property type="match status" value="1"/>
</dbReference>
<dbReference type="OrthoDB" id="6431331at2759"/>
<proteinExistence type="predicted"/>
<dbReference type="HOGENOM" id="CLU_496502_0_0_1"/>
<evidence type="ECO:0000313" key="4">
    <source>
        <dbReference type="Proteomes" id="UP000011087"/>
    </source>
</evidence>
<dbReference type="InterPro" id="IPR000073">
    <property type="entry name" value="AB_hydrolase_1"/>
</dbReference>
<gene>
    <name evidence="2" type="ORF">GUITHDRAFT_107873</name>
</gene>
<dbReference type="SUPFAM" id="SSF53474">
    <property type="entry name" value="alpha/beta-Hydrolases"/>
    <property type="match status" value="1"/>
</dbReference>
<dbReference type="Gene3D" id="3.40.50.1820">
    <property type="entry name" value="alpha/beta hydrolase"/>
    <property type="match status" value="1"/>
</dbReference>
<dbReference type="PANTHER" id="PTHR37471">
    <property type="entry name" value="UNNAMED PRODUCT"/>
    <property type="match status" value="1"/>
</dbReference>
<name>L1JCK3_GUITC</name>
<organism evidence="2">
    <name type="scientific">Guillardia theta (strain CCMP2712)</name>
    <name type="common">Cryptophyte</name>
    <dbReference type="NCBI Taxonomy" id="905079"/>
    <lineage>
        <taxon>Eukaryota</taxon>
        <taxon>Cryptophyceae</taxon>
        <taxon>Pyrenomonadales</taxon>
        <taxon>Geminigeraceae</taxon>
        <taxon>Guillardia</taxon>
    </lineage>
</organism>
<dbReference type="EMBL" id="JH992995">
    <property type="protein sequence ID" value="EKX46261.1"/>
    <property type="molecule type" value="Genomic_DNA"/>
</dbReference>
<dbReference type="GeneID" id="17302977"/>
<dbReference type="KEGG" id="gtt:GUITHDRAFT_107873"/>
<dbReference type="eggNOG" id="ENOG502S2CP">
    <property type="taxonomic scope" value="Eukaryota"/>
</dbReference>
<dbReference type="STRING" id="905079.L1JCK3"/>
<dbReference type="PaxDb" id="55529-EKX46261"/>
<reference evidence="2 4" key="1">
    <citation type="journal article" date="2012" name="Nature">
        <title>Algal genomes reveal evolutionary mosaicism and the fate of nucleomorphs.</title>
        <authorList>
            <consortium name="DOE Joint Genome Institute"/>
            <person name="Curtis B.A."/>
            <person name="Tanifuji G."/>
            <person name="Burki F."/>
            <person name="Gruber A."/>
            <person name="Irimia M."/>
            <person name="Maruyama S."/>
            <person name="Arias M.C."/>
            <person name="Ball S.G."/>
            <person name="Gile G.H."/>
            <person name="Hirakawa Y."/>
            <person name="Hopkins J.F."/>
            <person name="Kuo A."/>
            <person name="Rensing S.A."/>
            <person name="Schmutz J."/>
            <person name="Symeonidi A."/>
            <person name="Elias M."/>
            <person name="Eveleigh R.J."/>
            <person name="Herman E.K."/>
            <person name="Klute M.J."/>
            <person name="Nakayama T."/>
            <person name="Obornik M."/>
            <person name="Reyes-Prieto A."/>
            <person name="Armbrust E.V."/>
            <person name="Aves S.J."/>
            <person name="Beiko R.G."/>
            <person name="Coutinho P."/>
            <person name="Dacks J.B."/>
            <person name="Durnford D.G."/>
            <person name="Fast N.M."/>
            <person name="Green B.R."/>
            <person name="Grisdale C.J."/>
            <person name="Hempel F."/>
            <person name="Henrissat B."/>
            <person name="Hoppner M.P."/>
            <person name="Ishida K."/>
            <person name="Kim E."/>
            <person name="Koreny L."/>
            <person name="Kroth P.G."/>
            <person name="Liu Y."/>
            <person name="Malik S.B."/>
            <person name="Maier U.G."/>
            <person name="McRose D."/>
            <person name="Mock T."/>
            <person name="Neilson J.A."/>
            <person name="Onodera N.T."/>
            <person name="Poole A.M."/>
            <person name="Pritham E.J."/>
            <person name="Richards T.A."/>
            <person name="Rocap G."/>
            <person name="Roy S.W."/>
            <person name="Sarai C."/>
            <person name="Schaack S."/>
            <person name="Shirato S."/>
            <person name="Slamovits C.H."/>
            <person name="Spencer D.F."/>
            <person name="Suzuki S."/>
            <person name="Worden A.Z."/>
            <person name="Zauner S."/>
            <person name="Barry K."/>
            <person name="Bell C."/>
            <person name="Bharti A.K."/>
            <person name="Crow J.A."/>
            <person name="Grimwood J."/>
            <person name="Kramer R."/>
            <person name="Lindquist E."/>
            <person name="Lucas S."/>
            <person name="Salamov A."/>
            <person name="McFadden G.I."/>
            <person name="Lane C.E."/>
            <person name="Keeling P.J."/>
            <person name="Gray M.W."/>
            <person name="Grigoriev I.V."/>
            <person name="Archibald J.M."/>
        </authorList>
    </citation>
    <scope>NUCLEOTIDE SEQUENCE</scope>
    <source>
        <strain evidence="2 4">CCMP2712</strain>
    </source>
</reference>
<dbReference type="Proteomes" id="UP000011087">
    <property type="component" value="Unassembled WGS sequence"/>
</dbReference>
<evidence type="ECO:0000313" key="3">
    <source>
        <dbReference type="EnsemblProtists" id="EKX46261"/>
    </source>
</evidence>
<reference evidence="4" key="2">
    <citation type="submission" date="2012-11" db="EMBL/GenBank/DDBJ databases">
        <authorList>
            <person name="Kuo A."/>
            <person name="Curtis B.A."/>
            <person name="Tanifuji G."/>
            <person name="Burki F."/>
            <person name="Gruber A."/>
            <person name="Irimia M."/>
            <person name="Maruyama S."/>
            <person name="Arias M.C."/>
            <person name="Ball S.G."/>
            <person name="Gile G.H."/>
            <person name="Hirakawa Y."/>
            <person name="Hopkins J.F."/>
            <person name="Rensing S.A."/>
            <person name="Schmutz J."/>
            <person name="Symeonidi A."/>
            <person name="Elias M."/>
            <person name="Eveleigh R.J."/>
            <person name="Herman E.K."/>
            <person name="Klute M.J."/>
            <person name="Nakayama T."/>
            <person name="Obornik M."/>
            <person name="Reyes-Prieto A."/>
            <person name="Armbrust E.V."/>
            <person name="Aves S.J."/>
            <person name="Beiko R.G."/>
            <person name="Coutinho P."/>
            <person name="Dacks J.B."/>
            <person name="Durnford D.G."/>
            <person name="Fast N.M."/>
            <person name="Green B.R."/>
            <person name="Grisdale C."/>
            <person name="Hempe F."/>
            <person name="Henrissat B."/>
            <person name="Hoppner M.P."/>
            <person name="Ishida K.-I."/>
            <person name="Kim E."/>
            <person name="Koreny L."/>
            <person name="Kroth P.G."/>
            <person name="Liu Y."/>
            <person name="Malik S.-B."/>
            <person name="Maier U.G."/>
            <person name="McRose D."/>
            <person name="Mock T."/>
            <person name="Neilson J.A."/>
            <person name="Onodera N.T."/>
            <person name="Poole A.M."/>
            <person name="Pritham E.J."/>
            <person name="Richards T.A."/>
            <person name="Rocap G."/>
            <person name="Roy S.W."/>
            <person name="Sarai C."/>
            <person name="Schaack S."/>
            <person name="Shirato S."/>
            <person name="Slamovits C.H."/>
            <person name="Spencer D.F."/>
            <person name="Suzuki S."/>
            <person name="Worden A.Z."/>
            <person name="Zauner S."/>
            <person name="Barry K."/>
            <person name="Bell C."/>
            <person name="Bharti A.K."/>
            <person name="Crow J.A."/>
            <person name="Grimwood J."/>
            <person name="Kramer R."/>
            <person name="Lindquist E."/>
            <person name="Lucas S."/>
            <person name="Salamov A."/>
            <person name="McFadden G.I."/>
            <person name="Lane C.E."/>
            <person name="Keeling P.J."/>
            <person name="Gray M.W."/>
            <person name="Grigoriev I.V."/>
            <person name="Archibald J.M."/>
        </authorList>
    </citation>
    <scope>NUCLEOTIDE SEQUENCE</scope>
    <source>
        <strain evidence="4">CCMP2712</strain>
    </source>
</reference>
<dbReference type="InterPro" id="IPR029058">
    <property type="entry name" value="AB_hydrolase_fold"/>
</dbReference>
<feature type="domain" description="AB hydrolase-1" evidence="1">
    <location>
        <begin position="258"/>
        <end position="385"/>
    </location>
</feature>
<keyword evidence="4" id="KW-1185">Reference proteome</keyword>
<dbReference type="EnsemblProtists" id="EKX46261">
    <property type="protein sequence ID" value="EKX46261"/>
    <property type="gene ID" value="GUITHDRAFT_107873"/>
</dbReference>
<evidence type="ECO:0000259" key="1">
    <source>
        <dbReference type="Pfam" id="PF00561"/>
    </source>
</evidence>
<sequence>MKAASFPKDFSLNRLTSFSFFESDQKVLRETIPSGMDASQHLSNPHSVKTDLLPWMISLAILVTASFTSGSNLPAIVLGIAEMMFFGYNCLQASVLETPMEPEPVARDLDELWDMILSSSHCTRQFLSGWFYDSKFESITVEDVHSFLTWATFSTTYEVLDEDKKCSIHRIFVKIQEQLNYEFPTRLPSQQPLPCMRFTIEPLLYKHKPIVFYLVCQWLLGAAAGFQLRKEGFAKHVDGEISYWIRLPECEESRKKKPIVFVHGVGVGLITYLSFLKELMVNDCPMILIELPHISCTISPVVPSIDDHLYGIERIFQRWELQDAFWVGHSYGSVVLSWMVQHLPERVAGIGLIDPVVMMLNLKDVLYNFLYKKTQDNDRRKLGNKLGDLIGSELYLNNALRRNFWWYRNILWAQDLQKQNIPSLVCLSEHDEIVPSHAVHRHIEQHASRLGQHNCVRSYTMRNANHGQMLFDRDISRDLASRLSSVWREL</sequence>
<protein>
    <recommendedName>
        <fullName evidence="1">AB hydrolase-1 domain-containing protein</fullName>
    </recommendedName>
</protein>
<accession>L1JCK3</accession>
<dbReference type="RefSeq" id="XP_005833241.1">
    <property type="nucleotide sequence ID" value="XM_005833184.1"/>
</dbReference>
<evidence type="ECO:0000313" key="2">
    <source>
        <dbReference type="EMBL" id="EKX46261.1"/>
    </source>
</evidence>
<dbReference type="Pfam" id="PF00561">
    <property type="entry name" value="Abhydrolase_1"/>
    <property type="match status" value="1"/>
</dbReference>
<dbReference type="OMA" id="YLRWWFL"/>
<dbReference type="AlphaFoldDB" id="L1JCK3"/>
<reference evidence="3" key="3">
    <citation type="submission" date="2016-03" db="UniProtKB">
        <authorList>
            <consortium name="EnsemblProtists"/>
        </authorList>
    </citation>
    <scope>IDENTIFICATION</scope>
</reference>